<accession>A0ABD6C510</accession>
<reference evidence="2 3" key="1">
    <citation type="journal article" date="2019" name="Int. J. Syst. Evol. Microbiol.">
        <title>The Global Catalogue of Microorganisms (GCM) 10K type strain sequencing project: providing services to taxonomists for standard genome sequencing and annotation.</title>
        <authorList>
            <consortium name="The Broad Institute Genomics Platform"/>
            <consortium name="The Broad Institute Genome Sequencing Center for Infectious Disease"/>
            <person name="Wu L."/>
            <person name="Ma J."/>
        </authorList>
    </citation>
    <scope>NUCLEOTIDE SEQUENCE [LARGE SCALE GENOMIC DNA]</scope>
    <source>
        <strain evidence="2 3">CGMCC 1.12125</strain>
    </source>
</reference>
<evidence type="ECO:0000313" key="3">
    <source>
        <dbReference type="Proteomes" id="UP001597119"/>
    </source>
</evidence>
<evidence type="ECO:0000256" key="1">
    <source>
        <dbReference type="SAM" id="MobiDB-lite"/>
    </source>
</evidence>
<protein>
    <recommendedName>
        <fullName evidence="4">Orotate phosphoribosyltransferase</fullName>
    </recommendedName>
</protein>
<gene>
    <name evidence="2" type="ORF">ACFR9U_00130</name>
</gene>
<dbReference type="AlphaFoldDB" id="A0ABD6C510"/>
<dbReference type="EMBL" id="JBHUDJ010000001">
    <property type="protein sequence ID" value="MFD1585373.1"/>
    <property type="molecule type" value="Genomic_DNA"/>
</dbReference>
<evidence type="ECO:0008006" key="4">
    <source>
        <dbReference type="Google" id="ProtNLM"/>
    </source>
</evidence>
<organism evidence="2 3">
    <name type="scientific">Halorientalis brevis</name>
    <dbReference type="NCBI Taxonomy" id="1126241"/>
    <lineage>
        <taxon>Archaea</taxon>
        <taxon>Methanobacteriati</taxon>
        <taxon>Methanobacteriota</taxon>
        <taxon>Stenosarchaea group</taxon>
        <taxon>Halobacteria</taxon>
        <taxon>Halobacteriales</taxon>
        <taxon>Haloarculaceae</taxon>
        <taxon>Halorientalis</taxon>
    </lineage>
</organism>
<comment type="caution">
    <text evidence="2">The sequence shown here is derived from an EMBL/GenBank/DDBJ whole genome shotgun (WGS) entry which is preliminary data.</text>
</comment>
<feature type="region of interest" description="Disordered" evidence="1">
    <location>
        <begin position="47"/>
        <end position="68"/>
    </location>
</feature>
<keyword evidence="3" id="KW-1185">Reference proteome</keyword>
<evidence type="ECO:0000313" key="2">
    <source>
        <dbReference type="EMBL" id="MFD1585373.1"/>
    </source>
</evidence>
<proteinExistence type="predicted"/>
<dbReference type="Proteomes" id="UP001597119">
    <property type="component" value="Unassembled WGS sequence"/>
</dbReference>
<sequence>MSVSGICEICGTRDVHHTCSRCAQLVCSEDFDEETGLCVECLAQVGGGGKERQRSPENMPDGVDTYRF</sequence>
<dbReference type="RefSeq" id="WP_247377625.1">
    <property type="nucleotide sequence ID" value="NZ_JALLGV010000004.1"/>
</dbReference>
<name>A0ABD6C510_9EURY</name>